<organism evidence="12">
    <name type="scientific">Diptera sp. 77 LC-2017</name>
    <dbReference type="NCBI Taxonomy" id="2030356"/>
    <lineage>
        <taxon>Eukaryota</taxon>
        <taxon>Metazoa</taxon>
        <taxon>Ecdysozoa</taxon>
        <taxon>Arthropoda</taxon>
        <taxon>Hexapoda</taxon>
        <taxon>Insecta</taxon>
        <taxon>Pterygota</taxon>
        <taxon>Neoptera</taxon>
        <taxon>Endopterygota</taxon>
        <taxon>Diptera</taxon>
    </lineage>
</organism>
<evidence type="ECO:0000256" key="6">
    <source>
        <dbReference type="ARBA" id="ARBA00022989"/>
    </source>
</evidence>
<dbReference type="Pfam" id="PF00420">
    <property type="entry name" value="Oxidored_q2"/>
    <property type="match status" value="1"/>
</dbReference>
<evidence type="ECO:0000256" key="2">
    <source>
        <dbReference type="ARBA" id="ARBA00010519"/>
    </source>
</evidence>
<keyword evidence="4 11" id="KW-0812">Transmembrane</keyword>
<dbReference type="GO" id="GO:0016020">
    <property type="term" value="C:membrane"/>
    <property type="evidence" value="ECO:0007669"/>
    <property type="project" value="UniProtKB-SubCell"/>
</dbReference>
<proteinExistence type="inferred from homology"/>
<evidence type="ECO:0000256" key="8">
    <source>
        <dbReference type="ARBA" id="ARBA00023136"/>
    </source>
</evidence>
<comment type="catalytic activity">
    <reaction evidence="10">
        <text>a ubiquinone + NADH + 5 H(+)(in) = a ubiquinol + NAD(+) + 4 H(+)(out)</text>
        <dbReference type="Rhea" id="RHEA:29091"/>
        <dbReference type="Rhea" id="RHEA-COMP:9565"/>
        <dbReference type="Rhea" id="RHEA-COMP:9566"/>
        <dbReference type="ChEBI" id="CHEBI:15378"/>
        <dbReference type="ChEBI" id="CHEBI:16389"/>
        <dbReference type="ChEBI" id="CHEBI:17976"/>
        <dbReference type="ChEBI" id="CHEBI:57540"/>
        <dbReference type="ChEBI" id="CHEBI:57945"/>
        <dbReference type="EC" id="7.1.1.2"/>
    </reaction>
</comment>
<dbReference type="GO" id="GO:0008137">
    <property type="term" value="F:NADH dehydrogenase (ubiquinone) activity"/>
    <property type="evidence" value="ECO:0007669"/>
    <property type="project" value="UniProtKB-EC"/>
</dbReference>
<evidence type="ECO:0000256" key="4">
    <source>
        <dbReference type="ARBA" id="ARBA00022692"/>
    </source>
</evidence>
<feature type="transmembrane region" description="Helical" evidence="11">
    <location>
        <begin position="52"/>
        <end position="74"/>
    </location>
</feature>
<sequence>MEFFFFIIFFCGVISFVNFGKHFLTMLMSLEFIVLSLFFFFFMYLNFFNFEYYYCLFYLIFSVCESVLGLSILVKMIRNNSNDNFMNFSLFLN</sequence>
<evidence type="ECO:0000256" key="3">
    <source>
        <dbReference type="ARBA" id="ARBA00016612"/>
    </source>
</evidence>
<evidence type="ECO:0000256" key="7">
    <source>
        <dbReference type="ARBA" id="ARBA00023027"/>
    </source>
</evidence>
<evidence type="ECO:0000256" key="5">
    <source>
        <dbReference type="ARBA" id="ARBA00022967"/>
    </source>
</evidence>
<dbReference type="AlphaFoldDB" id="A0A2D1CPZ3"/>
<name>A0A2D1CPZ3_9DIPT</name>
<keyword evidence="5" id="KW-1278">Translocase</keyword>
<geneLocation type="mitochondrion" evidence="12"/>
<evidence type="ECO:0000256" key="9">
    <source>
        <dbReference type="ARBA" id="ARBA00031586"/>
    </source>
</evidence>
<protein>
    <recommendedName>
        <fullName evidence="3">NADH-ubiquinone oxidoreductase chain 4L</fullName>
    </recommendedName>
    <alternativeName>
        <fullName evidence="9">NADH dehydrogenase subunit 4L</fullName>
    </alternativeName>
</protein>
<keyword evidence="12" id="KW-0496">Mitochondrion</keyword>
<keyword evidence="7" id="KW-0520">NAD</keyword>
<dbReference type="Gene3D" id="1.10.287.3510">
    <property type="match status" value="1"/>
</dbReference>
<reference evidence="12" key="1">
    <citation type="journal article" date="2017" name="Mol. Ecol.">
        <title>Shotgun mitogenomics across body size classes in a local assemblage of tropical Diptera: Phylogeny, species diversity and mitochondrial abundance spectrum.</title>
        <authorList>
            <person name="Choo L.Q."/>
            <person name="Crampton-Platt A."/>
            <person name="Vogler A.P."/>
        </authorList>
    </citation>
    <scope>NUCLEOTIDE SEQUENCE</scope>
</reference>
<accession>A0A2D1CPZ3</accession>
<evidence type="ECO:0000256" key="10">
    <source>
        <dbReference type="ARBA" id="ARBA00049551"/>
    </source>
</evidence>
<dbReference type="EMBL" id="MF410949">
    <property type="protein sequence ID" value="ATN41212.1"/>
    <property type="molecule type" value="Genomic_DNA"/>
</dbReference>
<evidence type="ECO:0000256" key="1">
    <source>
        <dbReference type="ARBA" id="ARBA00004141"/>
    </source>
</evidence>
<comment type="subcellular location">
    <subcellularLocation>
        <location evidence="1">Membrane</location>
        <topology evidence="1">Multi-pass membrane protein</topology>
    </subcellularLocation>
</comment>
<dbReference type="InterPro" id="IPR039428">
    <property type="entry name" value="NUOK/Mnh_C1-like"/>
</dbReference>
<keyword evidence="6 11" id="KW-1133">Transmembrane helix</keyword>
<evidence type="ECO:0000313" key="12">
    <source>
        <dbReference type="EMBL" id="ATN41212.1"/>
    </source>
</evidence>
<gene>
    <name evidence="12" type="primary">nad4l</name>
</gene>
<feature type="transmembrane region" description="Helical" evidence="11">
    <location>
        <begin position="25"/>
        <end position="45"/>
    </location>
</feature>
<comment type="similarity">
    <text evidence="2">Belongs to the complex I subunit 4L family.</text>
</comment>
<evidence type="ECO:0000256" key="11">
    <source>
        <dbReference type="SAM" id="Phobius"/>
    </source>
</evidence>
<keyword evidence="8 11" id="KW-0472">Membrane</keyword>